<organism evidence="1 2">
    <name type="scientific">Polyplax serrata</name>
    <name type="common">Common mouse louse</name>
    <dbReference type="NCBI Taxonomy" id="468196"/>
    <lineage>
        <taxon>Eukaryota</taxon>
        <taxon>Metazoa</taxon>
        <taxon>Ecdysozoa</taxon>
        <taxon>Arthropoda</taxon>
        <taxon>Hexapoda</taxon>
        <taxon>Insecta</taxon>
        <taxon>Pterygota</taxon>
        <taxon>Neoptera</taxon>
        <taxon>Paraneoptera</taxon>
        <taxon>Psocodea</taxon>
        <taxon>Troctomorpha</taxon>
        <taxon>Phthiraptera</taxon>
        <taxon>Anoplura</taxon>
        <taxon>Polyplacidae</taxon>
        <taxon>Polyplax</taxon>
    </lineage>
</organism>
<dbReference type="PANTHER" id="PTHR12224:SF0">
    <property type="entry name" value="BETA-1,4-MANNOSYL-GLYCOPROTEIN 4-BETA-N-ACETYLGLUCOSAMINYLTRANSFERASE"/>
    <property type="match status" value="1"/>
</dbReference>
<dbReference type="PANTHER" id="PTHR12224">
    <property type="entry name" value="BETA-1,4-MANNOSYL-GLYCOPROTEIN BETA-1,4-N-ACETYLGLUCOSAMINYL-TRANSFERASE"/>
    <property type="match status" value="1"/>
</dbReference>
<dbReference type="AlphaFoldDB" id="A0AAN8NMA4"/>
<protein>
    <recommendedName>
        <fullName evidence="3">Beta-1,4-mannosyl-glycoprotein 4-beta-N-acetylglucosaminyltransferase</fullName>
    </recommendedName>
</protein>
<dbReference type="Pfam" id="PF04724">
    <property type="entry name" value="Glyco_transf_17"/>
    <property type="match status" value="1"/>
</dbReference>
<accession>A0AAN8NMA4</accession>
<evidence type="ECO:0000313" key="1">
    <source>
        <dbReference type="EMBL" id="KAK6621264.1"/>
    </source>
</evidence>
<dbReference type="GO" id="GO:0016020">
    <property type="term" value="C:membrane"/>
    <property type="evidence" value="ECO:0007669"/>
    <property type="project" value="InterPro"/>
</dbReference>
<dbReference type="GO" id="GO:0006044">
    <property type="term" value="P:N-acetylglucosamine metabolic process"/>
    <property type="evidence" value="ECO:0007669"/>
    <property type="project" value="TreeGrafter"/>
</dbReference>
<evidence type="ECO:0008006" key="3">
    <source>
        <dbReference type="Google" id="ProtNLM"/>
    </source>
</evidence>
<dbReference type="EMBL" id="JAWJWE010000039">
    <property type="protein sequence ID" value="KAK6621264.1"/>
    <property type="molecule type" value="Genomic_DNA"/>
</dbReference>
<dbReference type="Proteomes" id="UP001372834">
    <property type="component" value="Unassembled WGS sequence"/>
</dbReference>
<reference evidence="1 2" key="1">
    <citation type="submission" date="2023-10" db="EMBL/GenBank/DDBJ databases">
        <title>Genomes of two closely related lineages of the louse Polyplax serrata with different host specificities.</title>
        <authorList>
            <person name="Martinu J."/>
            <person name="Tarabai H."/>
            <person name="Stefka J."/>
            <person name="Hypsa V."/>
        </authorList>
    </citation>
    <scope>NUCLEOTIDE SEQUENCE [LARGE SCALE GENOMIC DNA]</scope>
    <source>
        <strain evidence="1">HR10_N</strain>
    </source>
</reference>
<gene>
    <name evidence="1" type="ORF">RUM43_011570</name>
</gene>
<name>A0AAN8NMA4_POLSC</name>
<proteinExistence type="predicted"/>
<comment type="caution">
    <text evidence="1">The sequence shown here is derived from an EMBL/GenBank/DDBJ whole genome shotgun (WGS) entry which is preliminary data.</text>
</comment>
<evidence type="ECO:0000313" key="2">
    <source>
        <dbReference type="Proteomes" id="UP001372834"/>
    </source>
</evidence>
<sequence length="346" mass="40356">MDLGENQGGISFITKYMKGNKIKTLVNDSIKCECLPGYHGNDCSLPEVIWRAFIAYRQETVIHKRKGNMRRIIHMFTINHQADIPLAVIKINELYDTVDLFIVTESNRTQYGNTKPFYFKKKLDEGLCREKQDKILYTPINKGWKDNTLSQVVWEKSRKIIKNLRDDDLFIYLDSSEIPNIKALLFFKLYDGFALPFQFRMKWNVYGYFYQHPEKTKQITTGVTAQMLDDIYKSNQDSTPNGGGLVIGDLNHYGGWLCEFCYDAKVILRIIQTSEKFASLLPSRNKVMDVKYVEEFIGNGLYVDGKTALIKKSEESDTYFAPAFATQQYWKFDFLLINFYNKIDYN</sequence>
<dbReference type="GO" id="GO:0003830">
    <property type="term" value="F:beta-1,4-mannosylglycoprotein 4-beta-N-acetylglucosaminyltransferase activity"/>
    <property type="evidence" value="ECO:0007669"/>
    <property type="project" value="InterPro"/>
</dbReference>
<dbReference type="InterPro" id="IPR006813">
    <property type="entry name" value="Glyco_trans_17"/>
</dbReference>